<evidence type="ECO:0008006" key="3">
    <source>
        <dbReference type="Google" id="ProtNLM"/>
    </source>
</evidence>
<dbReference type="Gramene" id="OE9A055494T1">
    <property type="protein sequence ID" value="OE9A055494C1"/>
    <property type="gene ID" value="OE9A055494"/>
</dbReference>
<reference evidence="1 2" key="1">
    <citation type="submission" date="2019-12" db="EMBL/GenBank/DDBJ databases">
        <authorList>
            <person name="Alioto T."/>
            <person name="Alioto T."/>
            <person name="Gomez Garrido J."/>
        </authorList>
    </citation>
    <scope>NUCLEOTIDE SEQUENCE [LARGE SCALE GENOMIC DNA]</scope>
</reference>
<protein>
    <recommendedName>
        <fullName evidence="3">GAG-pre-integrase domain-containing protein</fullName>
    </recommendedName>
</protein>
<sequence>MYILQGTAINGEATISESKEDRDVLWHGKLGHKNAKGLLELGKAHKFKFTFVTQKTKADLGYICSNLKYSSQENHQETNQNVGAGNLHNEMQVENAGEETEVRRSSDWPKCNKQEKVEIFCVQDIISKREVEVVKGCH</sequence>
<dbReference type="AlphaFoldDB" id="A0A8S0V2X9"/>
<keyword evidence="2" id="KW-1185">Reference proteome</keyword>
<dbReference type="EMBL" id="CACTIH010009105">
    <property type="protein sequence ID" value="CAA3024260.1"/>
    <property type="molecule type" value="Genomic_DNA"/>
</dbReference>
<gene>
    <name evidence="1" type="ORF">OLEA9_A055494</name>
</gene>
<name>A0A8S0V2X9_OLEEU</name>
<comment type="caution">
    <text evidence="1">The sequence shown here is derived from an EMBL/GenBank/DDBJ whole genome shotgun (WGS) entry which is preliminary data.</text>
</comment>
<accession>A0A8S0V2X9</accession>
<evidence type="ECO:0000313" key="2">
    <source>
        <dbReference type="Proteomes" id="UP000594638"/>
    </source>
</evidence>
<organism evidence="1 2">
    <name type="scientific">Olea europaea subsp. europaea</name>
    <dbReference type="NCBI Taxonomy" id="158383"/>
    <lineage>
        <taxon>Eukaryota</taxon>
        <taxon>Viridiplantae</taxon>
        <taxon>Streptophyta</taxon>
        <taxon>Embryophyta</taxon>
        <taxon>Tracheophyta</taxon>
        <taxon>Spermatophyta</taxon>
        <taxon>Magnoliopsida</taxon>
        <taxon>eudicotyledons</taxon>
        <taxon>Gunneridae</taxon>
        <taxon>Pentapetalae</taxon>
        <taxon>asterids</taxon>
        <taxon>lamiids</taxon>
        <taxon>Lamiales</taxon>
        <taxon>Oleaceae</taxon>
        <taxon>Oleeae</taxon>
        <taxon>Olea</taxon>
    </lineage>
</organism>
<proteinExistence type="predicted"/>
<evidence type="ECO:0000313" key="1">
    <source>
        <dbReference type="EMBL" id="CAA3024260.1"/>
    </source>
</evidence>
<dbReference type="Proteomes" id="UP000594638">
    <property type="component" value="Unassembled WGS sequence"/>
</dbReference>